<protein>
    <submittedName>
        <fullName evidence="2">Uncharacterized protein</fullName>
    </submittedName>
</protein>
<organism evidence="2 3">
    <name type="scientific">Mikania micrantha</name>
    <name type="common">bitter vine</name>
    <dbReference type="NCBI Taxonomy" id="192012"/>
    <lineage>
        <taxon>Eukaryota</taxon>
        <taxon>Viridiplantae</taxon>
        <taxon>Streptophyta</taxon>
        <taxon>Embryophyta</taxon>
        <taxon>Tracheophyta</taxon>
        <taxon>Spermatophyta</taxon>
        <taxon>Magnoliopsida</taxon>
        <taxon>eudicotyledons</taxon>
        <taxon>Gunneridae</taxon>
        <taxon>Pentapetalae</taxon>
        <taxon>asterids</taxon>
        <taxon>campanulids</taxon>
        <taxon>Asterales</taxon>
        <taxon>Asteraceae</taxon>
        <taxon>Asteroideae</taxon>
        <taxon>Heliantheae alliance</taxon>
        <taxon>Eupatorieae</taxon>
        <taxon>Mikania</taxon>
    </lineage>
</organism>
<gene>
    <name evidence="2" type="ORF">E3N88_01882</name>
</gene>
<feature type="compositionally biased region" description="Basic and acidic residues" evidence="1">
    <location>
        <begin position="155"/>
        <end position="176"/>
    </location>
</feature>
<comment type="caution">
    <text evidence="2">The sequence shown here is derived from an EMBL/GenBank/DDBJ whole genome shotgun (WGS) entry which is preliminary data.</text>
</comment>
<evidence type="ECO:0000313" key="2">
    <source>
        <dbReference type="EMBL" id="KAD7478746.1"/>
    </source>
</evidence>
<sequence>MYGYRSREDMNAWLRDAKGKRDREIQDIIKCINASRVKNQGRFTYDSDGNYLGFQFQHDDEEEEEEVEVDLEDEATEEQSWEDEFGEELLDIPSAVVEDLHFDPLGDLQMLEKLLNGELSVGIQVEAQEFVEETIEMEVELPMIEGEVLVEEVERQSRPVGKIEDGTPLKFTEPREKARKRKVVDPNRLKKRKTKPASMIETVDFGQQ</sequence>
<accession>A0A5N6Q3U9</accession>
<reference evidence="2 3" key="1">
    <citation type="submission" date="2019-05" db="EMBL/GenBank/DDBJ databases">
        <title>Mikania micrantha, genome provides insights into the molecular mechanism of rapid growth.</title>
        <authorList>
            <person name="Liu B."/>
        </authorList>
    </citation>
    <scope>NUCLEOTIDE SEQUENCE [LARGE SCALE GENOMIC DNA]</scope>
    <source>
        <strain evidence="2">NLD-2019</strain>
        <tissue evidence="2">Leaf</tissue>
    </source>
</reference>
<evidence type="ECO:0000256" key="1">
    <source>
        <dbReference type="SAM" id="MobiDB-lite"/>
    </source>
</evidence>
<dbReference type="AlphaFoldDB" id="A0A5N6Q3U9"/>
<name>A0A5N6Q3U9_9ASTR</name>
<feature type="region of interest" description="Disordered" evidence="1">
    <location>
        <begin position="155"/>
        <end position="208"/>
    </location>
</feature>
<dbReference type="Proteomes" id="UP000326396">
    <property type="component" value="Linkage Group LG1"/>
</dbReference>
<proteinExistence type="predicted"/>
<keyword evidence="3" id="KW-1185">Reference proteome</keyword>
<dbReference type="OrthoDB" id="10658261at2759"/>
<dbReference type="EMBL" id="SZYD01000001">
    <property type="protein sequence ID" value="KAD7478746.1"/>
    <property type="molecule type" value="Genomic_DNA"/>
</dbReference>
<evidence type="ECO:0000313" key="3">
    <source>
        <dbReference type="Proteomes" id="UP000326396"/>
    </source>
</evidence>